<dbReference type="AntiFam" id="ANF00239">
    <property type="entry name" value="Shadow ORF (opposite y4bM)"/>
</dbReference>
<dbReference type="Proteomes" id="UP000321750">
    <property type="component" value="Unassembled WGS sequence"/>
</dbReference>
<feature type="region of interest" description="Disordered" evidence="1">
    <location>
        <begin position="105"/>
        <end position="128"/>
    </location>
</feature>
<evidence type="ECO:0000256" key="1">
    <source>
        <dbReference type="SAM" id="MobiDB-lite"/>
    </source>
</evidence>
<gene>
    <name evidence="2" type="ORF">MGN01_44320</name>
</gene>
<evidence type="ECO:0000313" key="3">
    <source>
        <dbReference type="Proteomes" id="UP000321750"/>
    </source>
</evidence>
<feature type="compositionally biased region" description="Basic and acidic residues" evidence="1">
    <location>
        <begin position="110"/>
        <end position="128"/>
    </location>
</feature>
<name>A0A512JRK3_9HYPH</name>
<keyword evidence="3" id="KW-1185">Reference proteome</keyword>
<evidence type="ECO:0000313" key="2">
    <source>
        <dbReference type="EMBL" id="GEP12587.1"/>
    </source>
</evidence>
<sequence>MPERAGQPTLAYTARAGDHEVTPGPDPVAGGELEEQGPVQAAMAAVIDVLDTGGMAQPCGAGAGLEALLPPGRGLVVEQQSEPLGVAEGASLRVGVERLEARGHAAQSKFVEETERGVGEHRRLPQWK</sequence>
<comment type="caution">
    <text evidence="2">The sequence shown here is derived from an EMBL/GenBank/DDBJ whole genome shotgun (WGS) entry which is preliminary data.</text>
</comment>
<proteinExistence type="predicted"/>
<feature type="region of interest" description="Disordered" evidence="1">
    <location>
        <begin position="1"/>
        <end position="36"/>
    </location>
</feature>
<dbReference type="EMBL" id="BJZV01000050">
    <property type="protein sequence ID" value="GEP12587.1"/>
    <property type="molecule type" value="Genomic_DNA"/>
</dbReference>
<protein>
    <submittedName>
        <fullName evidence="2">Uncharacterized protein</fullName>
    </submittedName>
</protein>
<dbReference type="AlphaFoldDB" id="A0A512JRK3"/>
<accession>A0A512JRK3</accession>
<reference evidence="2 3" key="1">
    <citation type="submission" date="2019-07" db="EMBL/GenBank/DDBJ databases">
        <title>Whole genome shotgun sequence of Methylobacterium gnaphalii NBRC 107716.</title>
        <authorList>
            <person name="Hosoyama A."/>
            <person name="Uohara A."/>
            <person name="Ohji S."/>
            <person name="Ichikawa N."/>
        </authorList>
    </citation>
    <scope>NUCLEOTIDE SEQUENCE [LARGE SCALE GENOMIC DNA]</scope>
    <source>
        <strain evidence="2 3">NBRC 107716</strain>
    </source>
</reference>
<organism evidence="2 3">
    <name type="scientific">Methylobacterium gnaphalii</name>
    <dbReference type="NCBI Taxonomy" id="1010610"/>
    <lineage>
        <taxon>Bacteria</taxon>
        <taxon>Pseudomonadati</taxon>
        <taxon>Pseudomonadota</taxon>
        <taxon>Alphaproteobacteria</taxon>
        <taxon>Hyphomicrobiales</taxon>
        <taxon>Methylobacteriaceae</taxon>
        <taxon>Methylobacterium</taxon>
    </lineage>
</organism>